<dbReference type="STRING" id="3469.A0A4Y7L4Q0"/>
<evidence type="ECO:0000313" key="2">
    <source>
        <dbReference type="EMBL" id="RZC79610.1"/>
    </source>
</evidence>
<dbReference type="EMBL" id="CM010724">
    <property type="protein sequence ID" value="RZC79610.1"/>
    <property type="molecule type" value="Genomic_DNA"/>
</dbReference>
<proteinExistence type="inferred from homology"/>
<keyword evidence="3" id="KW-1185">Reference proteome</keyword>
<dbReference type="GO" id="GO:0005634">
    <property type="term" value="C:nucleus"/>
    <property type="evidence" value="ECO:0007669"/>
    <property type="project" value="TreeGrafter"/>
</dbReference>
<organism evidence="2 3">
    <name type="scientific">Papaver somniferum</name>
    <name type="common">Opium poppy</name>
    <dbReference type="NCBI Taxonomy" id="3469"/>
    <lineage>
        <taxon>Eukaryota</taxon>
        <taxon>Viridiplantae</taxon>
        <taxon>Streptophyta</taxon>
        <taxon>Embryophyta</taxon>
        <taxon>Tracheophyta</taxon>
        <taxon>Spermatophyta</taxon>
        <taxon>Magnoliopsida</taxon>
        <taxon>Ranunculales</taxon>
        <taxon>Papaveraceae</taxon>
        <taxon>Papaveroideae</taxon>
        <taxon>Papaver</taxon>
    </lineage>
</organism>
<dbReference type="AlphaFoldDB" id="A0A4Y7L4Q0"/>
<sequence length="100" mass="11479">MSYLLIVQDIWNDVSVDAKSDTKPIKELKDFLIQACKEKDIEGDLRILLNEQAKDGGILVIKHVNNFPPEHLPPLYNILFNEVTQATKHQARSEYRLGYA</sequence>
<protein>
    <submittedName>
        <fullName evidence="2">Uncharacterized protein</fullName>
    </submittedName>
</protein>
<evidence type="ECO:0000256" key="1">
    <source>
        <dbReference type="ARBA" id="ARBA00006781"/>
    </source>
</evidence>
<accession>A0A4Y7L4Q0</accession>
<dbReference type="InterPro" id="IPR025602">
    <property type="entry name" value="BCP1_family"/>
</dbReference>
<gene>
    <name evidence="2" type="ORF">C5167_042186</name>
</gene>
<evidence type="ECO:0000313" key="3">
    <source>
        <dbReference type="Proteomes" id="UP000316621"/>
    </source>
</evidence>
<dbReference type="Proteomes" id="UP000316621">
    <property type="component" value="Chromosome 10"/>
</dbReference>
<comment type="similarity">
    <text evidence="1">Belongs to the BCP1 family.</text>
</comment>
<dbReference type="PANTHER" id="PTHR13261:SF0">
    <property type="entry name" value="BRCA2 AND CDKN1A-INTERACTING PROTEIN"/>
    <property type="match status" value="1"/>
</dbReference>
<name>A0A4Y7L4Q0_PAPSO</name>
<dbReference type="Gramene" id="RZC79610">
    <property type="protein sequence ID" value="RZC79610"/>
    <property type="gene ID" value="C5167_042186"/>
</dbReference>
<dbReference type="PANTHER" id="PTHR13261">
    <property type="entry name" value="BRCA2 AND CDKN1A INTERACTING PROTEIN"/>
    <property type="match status" value="1"/>
</dbReference>
<reference evidence="2 3" key="1">
    <citation type="journal article" date="2018" name="Science">
        <title>The opium poppy genome and morphinan production.</title>
        <authorList>
            <person name="Guo L."/>
            <person name="Winzer T."/>
            <person name="Yang X."/>
            <person name="Li Y."/>
            <person name="Ning Z."/>
            <person name="He Z."/>
            <person name="Teodor R."/>
            <person name="Lu Y."/>
            <person name="Bowser T.A."/>
            <person name="Graham I.A."/>
            <person name="Ye K."/>
        </authorList>
    </citation>
    <scope>NUCLEOTIDE SEQUENCE [LARGE SCALE GENOMIC DNA]</scope>
    <source>
        <strain evidence="3">cv. HN1</strain>
        <tissue evidence="2">Leaves</tissue>
    </source>
</reference>
<dbReference type="Pfam" id="PF13862">
    <property type="entry name" value="BCCIP"/>
    <property type="match status" value="1"/>
</dbReference>